<keyword evidence="4 6" id="KW-1133">Transmembrane helix</keyword>
<dbReference type="InterPro" id="IPR050448">
    <property type="entry name" value="OpgB/LTA_synthase_biosynth"/>
</dbReference>
<dbReference type="InterPro" id="IPR017946">
    <property type="entry name" value="PLC-like_Pdiesterase_TIM-brl"/>
</dbReference>
<feature type="domain" description="GP-PDE" evidence="8">
    <location>
        <begin position="640"/>
        <end position="675"/>
    </location>
</feature>
<feature type="transmembrane region" description="Helical" evidence="6">
    <location>
        <begin position="105"/>
        <end position="125"/>
    </location>
</feature>
<dbReference type="Gene3D" id="3.40.720.10">
    <property type="entry name" value="Alkaline Phosphatase, subunit A"/>
    <property type="match status" value="1"/>
</dbReference>
<evidence type="ECO:0000256" key="3">
    <source>
        <dbReference type="ARBA" id="ARBA00022692"/>
    </source>
</evidence>
<sequence>MIILLQLLVLLVFLSWVAAWIKPVWLRLLFIIAAAFVIGLEVSSVYLTGQLVDDRFLKHTSINHLLEFGFQFKTEMMMFVGGWIALLLSMYLLARLIHKLRINRYIQVLTLGCLLLLMALPNGILPPLWQSLQIAQADSEDLNQALADLGIEPKSYIKPHQVKATAGKNIIVISLESIEYGFLQEPLNQLTPNLTALSKQWTYFNNMPPITGSDWTAGSLYTHQTGLPALFNQQHFNNNNLFQNSQDFQLTSLNHVLKTAGYQTKYLIGKPEFAGILSILNTLGIEVVSEQNSLGRYPKSQPGLHDKDLFNEAKLQIAAMQENDEKPFALFMSTINTHFPNGIMDERMRGLVAKNDNPLKFLVSATDYLLHDFIQYLAQQKLLDNTVVYIFPDHTLMGNTGEINQTLKQQPRRLYLLSSADKTAFSRQTEEAIFQIDLPQLILEGAEVVTNAKFLTDFITNRQTPDFIQQNSLKIAAVNNAALSRKQFNQGLAVTFSDQQLNIKSQDQSLSTPIRFFNPTEVYQVVFNANMVPLQHQQITLNEAFVNDHIDPRLKLMYLHTYLQNDGISKSTLSNRHGIELTKTGDSIQFTTAEITDLVQQVEIQHAKLKQHKTVPLRQFSTDQQRFIAHAGGAIDGYKYTNSLEALKHNYQQGFRLFELDIQQTADGHFVAVHDWPQWQKQTKFQGELPPTHEIFMQLPILQTYTALDVPAINAWFAQHEDAILVTDKVNLPAEFAAQFTDNSRLMMELFTWNAVKAANKLSLLAVIPTGDLLYKIPGNKLTYLQSLGIKYLATSRRWADSNPNLLRQLNLADIKIFAFHIGFDEGKDEQYVACHERSYFYGLYADQWNFKAPKDCQK</sequence>
<keyword evidence="3 6" id="KW-0812">Transmembrane</keyword>
<dbReference type="Pfam" id="PF00884">
    <property type="entry name" value="Sulfatase"/>
    <property type="match status" value="1"/>
</dbReference>
<dbReference type="InterPro" id="IPR000917">
    <property type="entry name" value="Sulfatase_N"/>
</dbReference>
<feature type="transmembrane region" description="Helical" evidence="6">
    <location>
        <begin position="76"/>
        <end position="93"/>
    </location>
</feature>
<evidence type="ECO:0000313" key="9">
    <source>
        <dbReference type="EMBL" id="VAW44166.1"/>
    </source>
</evidence>
<dbReference type="InterPro" id="IPR030395">
    <property type="entry name" value="GP_PDE_dom"/>
</dbReference>
<organism evidence="9">
    <name type="scientific">hydrothermal vent metagenome</name>
    <dbReference type="NCBI Taxonomy" id="652676"/>
    <lineage>
        <taxon>unclassified sequences</taxon>
        <taxon>metagenomes</taxon>
        <taxon>ecological metagenomes</taxon>
    </lineage>
</organism>
<evidence type="ECO:0000256" key="5">
    <source>
        <dbReference type="ARBA" id="ARBA00023136"/>
    </source>
</evidence>
<dbReference type="EMBL" id="UOFA01000087">
    <property type="protein sequence ID" value="VAW44166.1"/>
    <property type="molecule type" value="Genomic_DNA"/>
</dbReference>
<dbReference type="Pfam" id="PF03009">
    <property type="entry name" value="GDPD"/>
    <property type="match status" value="1"/>
</dbReference>
<protein>
    <submittedName>
        <fullName evidence="9">Uncharacterized protein</fullName>
    </submittedName>
</protein>
<dbReference type="PANTHER" id="PTHR47371">
    <property type="entry name" value="LIPOTEICHOIC ACID SYNTHASE"/>
    <property type="match status" value="1"/>
</dbReference>
<evidence type="ECO:0000259" key="7">
    <source>
        <dbReference type="Pfam" id="PF00884"/>
    </source>
</evidence>
<comment type="subcellular location">
    <subcellularLocation>
        <location evidence="1">Cell membrane</location>
        <topology evidence="1">Multi-pass membrane protein</topology>
    </subcellularLocation>
</comment>
<dbReference type="GO" id="GO:0005886">
    <property type="term" value="C:plasma membrane"/>
    <property type="evidence" value="ECO:0007669"/>
    <property type="project" value="UniProtKB-SubCell"/>
</dbReference>
<dbReference type="InterPro" id="IPR017850">
    <property type="entry name" value="Alkaline_phosphatase_core_sf"/>
</dbReference>
<evidence type="ECO:0000256" key="4">
    <source>
        <dbReference type="ARBA" id="ARBA00022989"/>
    </source>
</evidence>
<evidence type="ECO:0000256" key="2">
    <source>
        <dbReference type="ARBA" id="ARBA00022475"/>
    </source>
</evidence>
<dbReference type="CDD" id="cd16015">
    <property type="entry name" value="LTA_synthase"/>
    <property type="match status" value="1"/>
</dbReference>
<evidence type="ECO:0000256" key="6">
    <source>
        <dbReference type="SAM" id="Phobius"/>
    </source>
</evidence>
<gene>
    <name evidence="9" type="ORF">MNBD_GAMMA02-1854</name>
</gene>
<dbReference type="SUPFAM" id="SSF51695">
    <property type="entry name" value="PLC-like phosphodiesterases"/>
    <property type="match status" value="1"/>
</dbReference>
<name>A0A3B0WI47_9ZZZZ</name>
<dbReference type="AlphaFoldDB" id="A0A3B0WI47"/>
<dbReference type="Gene3D" id="3.20.20.190">
    <property type="entry name" value="Phosphatidylinositol (PI) phosphodiesterase"/>
    <property type="match status" value="1"/>
</dbReference>
<feature type="domain" description="Sulfatase N-terminal" evidence="7">
    <location>
        <begin position="168"/>
        <end position="443"/>
    </location>
</feature>
<feature type="transmembrane region" description="Helical" evidence="6">
    <location>
        <begin position="29"/>
        <end position="49"/>
    </location>
</feature>
<reference evidence="9" key="1">
    <citation type="submission" date="2018-06" db="EMBL/GenBank/DDBJ databases">
        <authorList>
            <person name="Zhirakovskaya E."/>
        </authorList>
    </citation>
    <scope>NUCLEOTIDE SEQUENCE</scope>
</reference>
<dbReference type="GO" id="GO:0006629">
    <property type="term" value="P:lipid metabolic process"/>
    <property type="evidence" value="ECO:0007669"/>
    <property type="project" value="InterPro"/>
</dbReference>
<accession>A0A3B0WI47</accession>
<dbReference type="SUPFAM" id="SSF53649">
    <property type="entry name" value="Alkaline phosphatase-like"/>
    <property type="match status" value="1"/>
</dbReference>
<evidence type="ECO:0000256" key="1">
    <source>
        <dbReference type="ARBA" id="ARBA00004651"/>
    </source>
</evidence>
<proteinExistence type="predicted"/>
<keyword evidence="5 6" id="KW-0472">Membrane</keyword>
<evidence type="ECO:0000259" key="8">
    <source>
        <dbReference type="Pfam" id="PF03009"/>
    </source>
</evidence>
<keyword evidence="2" id="KW-1003">Cell membrane</keyword>
<dbReference type="PANTHER" id="PTHR47371:SF3">
    <property type="entry name" value="PHOSPHOGLYCEROL TRANSFERASE I"/>
    <property type="match status" value="1"/>
</dbReference>
<dbReference type="GO" id="GO:0008081">
    <property type="term" value="F:phosphoric diester hydrolase activity"/>
    <property type="evidence" value="ECO:0007669"/>
    <property type="project" value="InterPro"/>
</dbReference>